<feature type="transmembrane region" description="Helical" evidence="1">
    <location>
        <begin position="96"/>
        <end position="116"/>
    </location>
</feature>
<dbReference type="OrthoDB" id="4952443at2"/>
<keyword evidence="3" id="KW-1185">Reference proteome</keyword>
<dbReference type="EMBL" id="PPXC01000001">
    <property type="protein sequence ID" value="POH75291.1"/>
    <property type="molecule type" value="Genomic_DNA"/>
</dbReference>
<evidence type="ECO:0000313" key="3">
    <source>
        <dbReference type="Proteomes" id="UP000237061"/>
    </source>
</evidence>
<dbReference type="RefSeq" id="WP_103463948.1">
    <property type="nucleotide sequence ID" value="NZ_PPXB01000001.1"/>
</dbReference>
<name>A0A2S4A1B6_ARTGL</name>
<dbReference type="AlphaFoldDB" id="A0A2S4A1B6"/>
<gene>
    <name evidence="2" type="ORF">CVS27_01415</name>
</gene>
<proteinExistence type="predicted"/>
<keyword evidence="1" id="KW-1133">Transmembrane helix</keyword>
<feature type="transmembrane region" description="Helical" evidence="1">
    <location>
        <begin position="47"/>
        <end position="75"/>
    </location>
</feature>
<comment type="caution">
    <text evidence="2">The sequence shown here is derived from an EMBL/GenBank/DDBJ whole genome shotgun (WGS) entry which is preliminary data.</text>
</comment>
<feature type="transmembrane region" description="Helical" evidence="1">
    <location>
        <begin position="122"/>
        <end position="143"/>
    </location>
</feature>
<sequence length="155" mass="16591">MESQLENPRDPASVRESLKAISTDRDRIGERVTAETWWVAPAQGLGAALIIVAPAAGLAWAWLPFVLSMGIFIGVEVLFRKRSGLGITRPAGPRGLWLLVALFVIIFFSLMISLVLALLGLIGWIVGVAVAAGVATALIIVEYDRAYAAEVRHAG</sequence>
<keyword evidence="1" id="KW-0472">Membrane</keyword>
<keyword evidence="1" id="KW-0812">Transmembrane</keyword>
<evidence type="ECO:0000313" key="2">
    <source>
        <dbReference type="EMBL" id="POH75291.1"/>
    </source>
</evidence>
<reference evidence="2 3" key="1">
    <citation type="submission" date="2018-01" db="EMBL/GenBank/DDBJ databases">
        <title>Arthrobacter sp. nov., from glaciers in China.</title>
        <authorList>
            <person name="Liu Q."/>
            <person name="Xin Y.-H."/>
        </authorList>
    </citation>
    <scope>NUCLEOTIDE SEQUENCE [LARGE SCALE GENOMIC DNA]</scope>
    <source>
        <strain evidence="2 3">HLT2-12-2</strain>
    </source>
</reference>
<evidence type="ECO:0000256" key="1">
    <source>
        <dbReference type="SAM" id="Phobius"/>
    </source>
</evidence>
<accession>A0A2S4A1B6</accession>
<dbReference type="Proteomes" id="UP000237061">
    <property type="component" value="Unassembled WGS sequence"/>
</dbReference>
<protein>
    <submittedName>
        <fullName evidence="2">Uncharacterized protein</fullName>
    </submittedName>
</protein>
<organism evidence="2 3">
    <name type="scientific">Arthrobacter glacialis</name>
    <dbReference type="NCBI Taxonomy" id="1664"/>
    <lineage>
        <taxon>Bacteria</taxon>
        <taxon>Bacillati</taxon>
        <taxon>Actinomycetota</taxon>
        <taxon>Actinomycetes</taxon>
        <taxon>Micrococcales</taxon>
        <taxon>Micrococcaceae</taxon>
        <taxon>Arthrobacter</taxon>
    </lineage>
</organism>